<dbReference type="Pfam" id="PF13537">
    <property type="entry name" value="GATase_7"/>
    <property type="match status" value="1"/>
</dbReference>
<dbReference type="InterPro" id="IPR017932">
    <property type="entry name" value="GATase_2_dom"/>
</dbReference>
<dbReference type="EMBL" id="VMNH01000013">
    <property type="protein sequence ID" value="TVO73619.1"/>
    <property type="molecule type" value="Genomic_DNA"/>
</dbReference>
<evidence type="ECO:0000256" key="7">
    <source>
        <dbReference type="PIRSR" id="PIRSR001589-3"/>
    </source>
</evidence>
<dbReference type="GO" id="GO:0005829">
    <property type="term" value="C:cytosol"/>
    <property type="evidence" value="ECO:0007669"/>
    <property type="project" value="TreeGrafter"/>
</dbReference>
<dbReference type="PANTHER" id="PTHR43284:SF1">
    <property type="entry name" value="ASPARAGINE SYNTHETASE"/>
    <property type="match status" value="1"/>
</dbReference>
<protein>
    <recommendedName>
        <fullName evidence="3">asparagine synthase (glutamine-hydrolyzing)</fullName>
        <ecNumber evidence="3">6.3.5.4</ecNumber>
    </recommendedName>
</protein>
<sequence length="600" mass="66992">MDARNSGNSDTLLAMQSALNTTLTFSEVVNQHSACATTGDICQLGDKGNVVVIGKPVFDDEALNLKLQNEGPAKAISAAYLKNDIEFLKSLSGDFLVIINDVDKTRCIGAVDHLGRHPLYYAKINGGVVFSSAASSLHIHPDISSSLCNQGIYNYVYFHMVPSPSSIYTGIHKLPAGSFFDTDGKDIKVSNYWSPKFESNSISGFDSLTRDLKGLLKKSVEKYSDPQLRIGAFLSGGLDSSTVVGMMSEIADKQTDAFSIGFSAKGYDEMAFARITANHFGVKLHEYYVTPEDVVEALPKVATSYDEPFGNSSALPAYFCAKFAKEHGIERLLAGDGGDELFAGNERYAKQGVFEAYHHIPGWIRAGAIEPLASALPSKLTLLGKIKSYITQANIPLPDRLQTYNFLHRHQPEEIFSTDFLSEVDPALPLEYQRNIYNTPNDATALNRMLYLDWQYTLADNDLRKVSHMCAMAGVEVSYPMLDDELVHFSTKIPDKWKLDGQKLRHFYKESLKGWLPDETINKKKQGFGLPFGVWMRTHKPLQDMAYDTLSQLKKRHYFNQSFLDQVIDLHRHGHASYYGELVWILTVLEFWLAAHANND</sequence>
<evidence type="ECO:0000259" key="9">
    <source>
        <dbReference type="Pfam" id="PF13537"/>
    </source>
</evidence>
<evidence type="ECO:0000256" key="5">
    <source>
        <dbReference type="ARBA" id="ARBA00022840"/>
    </source>
</evidence>
<dbReference type="InterPro" id="IPR006426">
    <property type="entry name" value="Asn_synth_AEB"/>
</dbReference>
<dbReference type="InterPro" id="IPR029055">
    <property type="entry name" value="Ntn_hydrolases_N"/>
</dbReference>
<reference evidence="10 11" key="1">
    <citation type="submission" date="2019-07" db="EMBL/GenBank/DDBJ databases">
        <title>The pathways for chlorine oxyanion respiration interact through the shared metabolite chlorate.</title>
        <authorList>
            <person name="Barnum T.P."/>
            <person name="Cheng Y."/>
            <person name="Hill K.A."/>
            <person name="Lucas L.N."/>
            <person name="Carlson H.K."/>
            <person name="Coates J.D."/>
        </authorList>
    </citation>
    <scope>NUCLEOTIDE SEQUENCE [LARGE SCALE GENOMIC DNA]</scope>
    <source>
        <strain evidence="10 11">BK-1</strain>
    </source>
</reference>
<dbReference type="Gene3D" id="3.40.50.620">
    <property type="entry name" value="HUPs"/>
    <property type="match status" value="1"/>
</dbReference>
<evidence type="ECO:0000256" key="4">
    <source>
        <dbReference type="ARBA" id="ARBA00022741"/>
    </source>
</evidence>
<evidence type="ECO:0000256" key="3">
    <source>
        <dbReference type="ARBA" id="ARBA00012737"/>
    </source>
</evidence>
<dbReference type="Pfam" id="PF00733">
    <property type="entry name" value="Asn_synthase"/>
    <property type="match status" value="1"/>
</dbReference>
<feature type="domain" description="Glutamine amidotransferase type-2" evidence="9">
    <location>
        <begin position="74"/>
        <end position="137"/>
    </location>
</feature>
<dbReference type="EC" id="6.3.5.4" evidence="3"/>
<dbReference type="InterPro" id="IPR014729">
    <property type="entry name" value="Rossmann-like_a/b/a_fold"/>
</dbReference>
<dbReference type="GO" id="GO:0004066">
    <property type="term" value="F:asparagine synthase (glutamine-hydrolyzing) activity"/>
    <property type="evidence" value="ECO:0007669"/>
    <property type="project" value="UniProtKB-EC"/>
</dbReference>
<evidence type="ECO:0000256" key="2">
    <source>
        <dbReference type="ARBA" id="ARBA00005752"/>
    </source>
</evidence>
<dbReference type="OrthoDB" id="9763290at2"/>
<dbReference type="SUPFAM" id="SSF56235">
    <property type="entry name" value="N-terminal nucleophile aminohydrolases (Ntn hydrolases)"/>
    <property type="match status" value="1"/>
</dbReference>
<dbReference type="CDD" id="cd01991">
    <property type="entry name" value="Asn_synthase_B_C"/>
    <property type="match status" value="1"/>
</dbReference>
<keyword evidence="4" id="KW-0547">Nucleotide-binding</keyword>
<dbReference type="InterPro" id="IPR051786">
    <property type="entry name" value="ASN_synthetase/amidase"/>
</dbReference>
<comment type="similarity">
    <text evidence="2">Belongs to the asparagine synthetase family.</text>
</comment>
<evidence type="ECO:0000256" key="1">
    <source>
        <dbReference type="ARBA" id="ARBA00005187"/>
    </source>
</evidence>
<proteinExistence type="inferred from homology"/>
<dbReference type="PANTHER" id="PTHR43284">
    <property type="entry name" value="ASPARAGINE SYNTHETASE (GLUTAMINE-HYDROLYZING)"/>
    <property type="match status" value="1"/>
</dbReference>
<feature type="site" description="Important for beta-aspartyl-AMP intermediate formation" evidence="7">
    <location>
        <position position="336"/>
    </location>
</feature>
<dbReference type="SUPFAM" id="SSF52402">
    <property type="entry name" value="Adenine nucleotide alpha hydrolases-like"/>
    <property type="match status" value="1"/>
</dbReference>
<evidence type="ECO:0000313" key="11">
    <source>
        <dbReference type="Proteomes" id="UP000316649"/>
    </source>
</evidence>
<keyword evidence="5" id="KW-0067">ATP-binding</keyword>
<feature type="domain" description="Asparagine synthetase" evidence="8">
    <location>
        <begin position="212"/>
        <end position="593"/>
    </location>
</feature>
<evidence type="ECO:0000259" key="8">
    <source>
        <dbReference type="Pfam" id="PF00733"/>
    </source>
</evidence>
<accession>A0A557S866</accession>
<dbReference type="GO" id="GO:0005524">
    <property type="term" value="F:ATP binding"/>
    <property type="evidence" value="ECO:0007669"/>
    <property type="project" value="UniProtKB-KW"/>
</dbReference>
<name>A0A557S866_9GAMM</name>
<dbReference type="AlphaFoldDB" id="A0A557S866"/>
<evidence type="ECO:0000313" key="10">
    <source>
        <dbReference type="EMBL" id="TVO73619.1"/>
    </source>
</evidence>
<dbReference type="GO" id="GO:0006529">
    <property type="term" value="P:asparagine biosynthetic process"/>
    <property type="evidence" value="ECO:0007669"/>
    <property type="project" value="InterPro"/>
</dbReference>
<evidence type="ECO:0000256" key="6">
    <source>
        <dbReference type="ARBA" id="ARBA00048741"/>
    </source>
</evidence>
<organism evidence="10 11">
    <name type="scientific">Sedimenticola selenatireducens</name>
    <dbReference type="NCBI Taxonomy" id="191960"/>
    <lineage>
        <taxon>Bacteria</taxon>
        <taxon>Pseudomonadati</taxon>
        <taxon>Pseudomonadota</taxon>
        <taxon>Gammaproteobacteria</taxon>
        <taxon>Chromatiales</taxon>
        <taxon>Sedimenticolaceae</taxon>
        <taxon>Sedimenticola</taxon>
    </lineage>
</organism>
<dbReference type="Proteomes" id="UP000316649">
    <property type="component" value="Unassembled WGS sequence"/>
</dbReference>
<dbReference type="Gene3D" id="3.60.20.10">
    <property type="entry name" value="Glutamine Phosphoribosylpyrophosphate, subunit 1, domain 1"/>
    <property type="match status" value="1"/>
</dbReference>
<keyword evidence="11" id="KW-1185">Reference proteome</keyword>
<comment type="catalytic activity">
    <reaction evidence="6">
        <text>L-aspartate + L-glutamine + ATP + H2O = L-asparagine + L-glutamate + AMP + diphosphate + H(+)</text>
        <dbReference type="Rhea" id="RHEA:12228"/>
        <dbReference type="ChEBI" id="CHEBI:15377"/>
        <dbReference type="ChEBI" id="CHEBI:15378"/>
        <dbReference type="ChEBI" id="CHEBI:29985"/>
        <dbReference type="ChEBI" id="CHEBI:29991"/>
        <dbReference type="ChEBI" id="CHEBI:30616"/>
        <dbReference type="ChEBI" id="CHEBI:33019"/>
        <dbReference type="ChEBI" id="CHEBI:58048"/>
        <dbReference type="ChEBI" id="CHEBI:58359"/>
        <dbReference type="ChEBI" id="CHEBI:456215"/>
        <dbReference type="EC" id="6.3.5.4"/>
    </reaction>
</comment>
<dbReference type="InterPro" id="IPR001962">
    <property type="entry name" value="Asn_synthase"/>
</dbReference>
<gene>
    <name evidence="10" type="ORF">FHP88_11985</name>
</gene>
<comment type="pathway">
    <text evidence="1">Amino-acid biosynthesis; L-asparagine biosynthesis; L-asparagine from L-aspartate (L-Gln route): step 1/1.</text>
</comment>
<dbReference type="PIRSF" id="PIRSF001589">
    <property type="entry name" value="Asn_synthetase_glu-h"/>
    <property type="match status" value="1"/>
</dbReference>
<comment type="caution">
    <text evidence="10">The sequence shown here is derived from an EMBL/GenBank/DDBJ whole genome shotgun (WGS) entry which is preliminary data.</text>
</comment>